<evidence type="ECO:0000313" key="9">
    <source>
        <dbReference type="EMBL" id="QNE89007.1"/>
    </source>
</evidence>
<dbReference type="KEGG" id="cik:H0194_07940"/>
<dbReference type="GO" id="GO:0046872">
    <property type="term" value="F:metal ion binding"/>
    <property type="evidence" value="ECO:0007669"/>
    <property type="project" value="UniProtKB-UniRule"/>
</dbReference>
<keyword evidence="2 7" id="KW-0645">Protease</keyword>
<gene>
    <name evidence="9" type="ORF">H0194_07940</name>
</gene>
<dbReference type="InterPro" id="IPR034005">
    <property type="entry name" value="M3A_DCP"/>
</dbReference>
<dbReference type="GO" id="GO:0006508">
    <property type="term" value="P:proteolysis"/>
    <property type="evidence" value="ECO:0007669"/>
    <property type="project" value="UniProtKB-KW"/>
</dbReference>
<dbReference type="FunFam" id="3.40.390.10:FF:000009">
    <property type="entry name" value="Oligopeptidase A"/>
    <property type="match status" value="1"/>
</dbReference>
<dbReference type="CDD" id="cd06456">
    <property type="entry name" value="M3A_DCP"/>
    <property type="match status" value="1"/>
</dbReference>
<proteinExistence type="inferred from homology"/>
<dbReference type="InterPro" id="IPR024077">
    <property type="entry name" value="Neurolysin/TOP_dom2"/>
</dbReference>
<keyword evidence="5 7" id="KW-0862">Zinc</keyword>
<dbReference type="PANTHER" id="PTHR43660:SF1">
    <property type="entry name" value="DIPEPTIDYL CARBOXYPEPTIDASE"/>
    <property type="match status" value="1"/>
</dbReference>
<dbReference type="InterPro" id="IPR024079">
    <property type="entry name" value="MetalloPept_cat_dom_sf"/>
</dbReference>
<dbReference type="GO" id="GO:0004180">
    <property type="term" value="F:carboxypeptidase activity"/>
    <property type="evidence" value="ECO:0007669"/>
    <property type="project" value="TreeGrafter"/>
</dbReference>
<evidence type="ECO:0000256" key="2">
    <source>
        <dbReference type="ARBA" id="ARBA00022670"/>
    </source>
</evidence>
<reference evidence="9 10" key="1">
    <citation type="submission" date="2020-07" db="EMBL/GenBank/DDBJ databases">
        <title>Complete genome and description of Corynebacterium incognita strain Marseille-Q3630 sp. nov.</title>
        <authorList>
            <person name="Boxberger M."/>
        </authorList>
    </citation>
    <scope>NUCLEOTIDE SEQUENCE [LARGE SCALE GENOMIC DNA]</scope>
    <source>
        <strain evidence="9 10">Marseille-Q3630</strain>
    </source>
</reference>
<accession>A0A7G7CN41</accession>
<evidence type="ECO:0000313" key="10">
    <source>
        <dbReference type="Proteomes" id="UP000515743"/>
    </source>
</evidence>
<dbReference type="InterPro" id="IPR001567">
    <property type="entry name" value="Pept_M3A_M3B_dom"/>
</dbReference>
<keyword evidence="4 7" id="KW-0378">Hydrolase</keyword>
<evidence type="ECO:0000256" key="4">
    <source>
        <dbReference type="ARBA" id="ARBA00022801"/>
    </source>
</evidence>
<dbReference type="EMBL" id="CP059404">
    <property type="protein sequence ID" value="QNE89007.1"/>
    <property type="molecule type" value="Genomic_DNA"/>
</dbReference>
<dbReference type="GO" id="GO:0005829">
    <property type="term" value="C:cytosol"/>
    <property type="evidence" value="ECO:0007669"/>
    <property type="project" value="TreeGrafter"/>
</dbReference>
<evidence type="ECO:0000256" key="1">
    <source>
        <dbReference type="ARBA" id="ARBA00006040"/>
    </source>
</evidence>
<evidence type="ECO:0000256" key="7">
    <source>
        <dbReference type="RuleBase" id="RU003435"/>
    </source>
</evidence>
<comment type="similarity">
    <text evidence="1 7">Belongs to the peptidase M3 family.</text>
</comment>
<organism evidence="9 10">
    <name type="scientific">Corynebacterium incognita</name>
    <dbReference type="NCBI Taxonomy" id="2754725"/>
    <lineage>
        <taxon>Bacteria</taxon>
        <taxon>Bacillati</taxon>
        <taxon>Actinomycetota</taxon>
        <taxon>Actinomycetes</taxon>
        <taxon>Mycobacteriales</taxon>
        <taxon>Corynebacteriaceae</taxon>
        <taxon>Corynebacterium</taxon>
    </lineage>
</organism>
<comment type="cofactor">
    <cofactor evidence="7">
        <name>Zn(2+)</name>
        <dbReference type="ChEBI" id="CHEBI:29105"/>
    </cofactor>
    <text evidence="7">Binds 1 zinc ion.</text>
</comment>
<dbReference type="Gene3D" id="3.40.390.10">
    <property type="entry name" value="Collagenase (Catalytic Domain)"/>
    <property type="match status" value="1"/>
</dbReference>
<feature type="domain" description="Peptidase M3A/M3B catalytic" evidence="8">
    <location>
        <begin position="228"/>
        <end position="670"/>
    </location>
</feature>
<dbReference type="Proteomes" id="UP000515743">
    <property type="component" value="Chromosome"/>
</dbReference>
<sequence length="680" mass="74887">MNPSNPLLHPSPLPYGLPDFAAISVEHYRPAFDEALARHSAEIAAIATNNEAPTWENTVEALEASGQDLQRVMAVFGNLSGTDTNDEMEAIAADIYPRLAAHYDAMYHNEALYTRVKAATPPADAESARLHDHLLRSFARSGADLDAAGKQRLSEINQRLSALSEEFGRNLLADTRELAVHFDDAAELAGLPGSRIEAARSYAQDAGRNGYLIPLELPTVQSEQTRLASPEARARVYEASQRRGAESNVAGLVEAVQLRAERAELLGYRTHANFVIAEETARESAAVAKLLRDLSVAASTNAAGEHKLLAEQAELAGESFSAADWPYWESKVRERDFSLDEEELRKYFPLDRVVEDGVFAAAEKLYGIRVVQRPDLQGYADDVDVWEVFDGDEGIGLFITDYFGRPSKRGGAWMSSFVDQARLLGTKPVVVNVMGITKPADGSAPLLNLDELRTVFHEFGHALHGLLSDVRYPTFSGTNVPRDWVEFPSQINENWALEPAIVKSYARHVDTGEVISDEMLAAIKTASEFGQGFATAEYLAASIIDLAWHSLTAAEAQGIAAEAEAVAEFEARALAEAGLEVKDIAPRYRSTYFNHIFAGGYSAGYYSYLWAEALDADGFEWFKERGDALREAGQHFRDTILSTGASRDFMAAYREFRGRDKDVRPLLERRNLSGATRLEQ</sequence>
<dbReference type="AlphaFoldDB" id="A0A7G7CN41"/>
<dbReference type="InterPro" id="IPR045090">
    <property type="entry name" value="Pept_M3A_M3B"/>
</dbReference>
<evidence type="ECO:0000256" key="3">
    <source>
        <dbReference type="ARBA" id="ARBA00022723"/>
    </source>
</evidence>
<dbReference type="PANTHER" id="PTHR43660">
    <property type="entry name" value="DIPEPTIDYL CARBOXYPEPTIDASE"/>
    <property type="match status" value="1"/>
</dbReference>
<dbReference type="GO" id="GO:0004222">
    <property type="term" value="F:metalloendopeptidase activity"/>
    <property type="evidence" value="ECO:0007669"/>
    <property type="project" value="InterPro"/>
</dbReference>
<dbReference type="Pfam" id="PF01432">
    <property type="entry name" value="Peptidase_M3"/>
    <property type="match status" value="1"/>
</dbReference>
<evidence type="ECO:0000256" key="5">
    <source>
        <dbReference type="ARBA" id="ARBA00022833"/>
    </source>
</evidence>
<name>A0A7G7CN41_9CORY</name>
<dbReference type="RefSeq" id="WP_185175393.1">
    <property type="nucleotide sequence ID" value="NZ_CP059404.1"/>
</dbReference>
<dbReference type="Gene3D" id="1.10.1370.10">
    <property type="entry name" value="Neurolysin, domain 3"/>
    <property type="match status" value="1"/>
</dbReference>
<protein>
    <submittedName>
        <fullName evidence="9">M3 family metallopeptidase</fullName>
    </submittedName>
</protein>
<evidence type="ECO:0000259" key="8">
    <source>
        <dbReference type="Pfam" id="PF01432"/>
    </source>
</evidence>
<keyword evidence="6 7" id="KW-0482">Metalloprotease</keyword>
<keyword evidence="3 7" id="KW-0479">Metal-binding</keyword>
<dbReference type="SUPFAM" id="SSF55486">
    <property type="entry name" value="Metalloproteases ('zincins'), catalytic domain"/>
    <property type="match status" value="1"/>
</dbReference>
<evidence type="ECO:0000256" key="6">
    <source>
        <dbReference type="ARBA" id="ARBA00023049"/>
    </source>
</evidence>
<keyword evidence="10" id="KW-1185">Reference proteome</keyword>